<keyword evidence="9 12" id="KW-1133">Transmembrane helix</keyword>
<evidence type="ECO:0000259" key="13">
    <source>
        <dbReference type="Pfam" id="PF01435"/>
    </source>
</evidence>
<comment type="caution">
    <text evidence="14">The sequence shown here is derived from an EMBL/GenBank/DDBJ whole genome shotgun (WGS) entry which is preliminary data.</text>
</comment>
<dbReference type="InterPro" id="IPR022919">
    <property type="entry name" value="Pept_M48_protease_HtpX"/>
</dbReference>
<dbReference type="GO" id="GO:0008270">
    <property type="term" value="F:zinc ion binding"/>
    <property type="evidence" value="ECO:0007669"/>
    <property type="project" value="UniProtKB-UniRule"/>
</dbReference>
<keyword evidence="4 12" id="KW-0645">Protease</keyword>
<dbReference type="GO" id="GO:0006508">
    <property type="term" value="P:proteolysis"/>
    <property type="evidence" value="ECO:0007669"/>
    <property type="project" value="UniProtKB-KW"/>
</dbReference>
<comment type="similarity">
    <text evidence="2 12">Belongs to the peptidase M48B family.</text>
</comment>
<dbReference type="HAMAP" id="MF_00188">
    <property type="entry name" value="Pept_M48_protease_HtpX"/>
    <property type="match status" value="1"/>
</dbReference>
<feature type="transmembrane region" description="Helical" evidence="12">
    <location>
        <begin position="16"/>
        <end position="34"/>
    </location>
</feature>
<feature type="transmembrane region" description="Helical" evidence="12">
    <location>
        <begin position="194"/>
        <end position="217"/>
    </location>
</feature>
<keyword evidence="7 12" id="KW-0378">Hydrolase</keyword>
<keyword evidence="3 12" id="KW-1003">Cell membrane</keyword>
<feature type="domain" description="Peptidase M48" evidence="13">
    <location>
        <begin position="80"/>
        <end position="297"/>
    </location>
</feature>
<dbReference type="Proteomes" id="UP000176228">
    <property type="component" value="Unassembled WGS sequence"/>
</dbReference>
<evidence type="ECO:0000256" key="7">
    <source>
        <dbReference type="ARBA" id="ARBA00022801"/>
    </source>
</evidence>
<dbReference type="PANTHER" id="PTHR43221:SF1">
    <property type="entry name" value="PROTEASE HTPX"/>
    <property type="match status" value="1"/>
</dbReference>
<evidence type="ECO:0000256" key="12">
    <source>
        <dbReference type="HAMAP-Rule" id="MF_00188"/>
    </source>
</evidence>
<evidence type="ECO:0000256" key="2">
    <source>
        <dbReference type="ARBA" id="ARBA00009779"/>
    </source>
</evidence>
<evidence type="ECO:0000256" key="3">
    <source>
        <dbReference type="ARBA" id="ARBA00022475"/>
    </source>
</evidence>
<evidence type="ECO:0000256" key="5">
    <source>
        <dbReference type="ARBA" id="ARBA00022692"/>
    </source>
</evidence>
<evidence type="ECO:0000313" key="14">
    <source>
        <dbReference type="EMBL" id="OGG37388.1"/>
    </source>
</evidence>
<evidence type="ECO:0000256" key="4">
    <source>
        <dbReference type="ARBA" id="ARBA00022670"/>
    </source>
</evidence>
<dbReference type="GO" id="GO:0004222">
    <property type="term" value="F:metalloendopeptidase activity"/>
    <property type="evidence" value="ECO:0007669"/>
    <property type="project" value="UniProtKB-UniRule"/>
</dbReference>
<evidence type="ECO:0000256" key="11">
    <source>
        <dbReference type="ARBA" id="ARBA00023136"/>
    </source>
</evidence>
<feature type="transmembrane region" description="Helical" evidence="12">
    <location>
        <begin position="40"/>
        <end position="61"/>
    </location>
</feature>
<dbReference type="Gene3D" id="3.30.2010.10">
    <property type="entry name" value="Metalloproteases ('zincins'), catalytic domain"/>
    <property type="match status" value="1"/>
</dbReference>
<keyword evidence="6 12" id="KW-0479">Metal-binding</keyword>
<evidence type="ECO:0000256" key="9">
    <source>
        <dbReference type="ARBA" id="ARBA00022989"/>
    </source>
</evidence>
<dbReference type="EC" id="3.4.24.-" evidence="12"/>
<evidence type="ECO:0000256" key="10">
    <source>
        <dbReference type="ARBA" id="ARBA00023049"/>
    </source>
</evidence>
<keyword evidence="10 12" id="KW-0482">Metalloprotease</keyword>
<keyword evidence="5 12" id="KW-0812">Transmembrane</keyword>
<dbReference type="Pfam" id="PF01435">
    <property type="entry name" value="Peptidase_M48"/>
    <property type="match status" value="1"/>
</dbReference>
<dbReference type="GO" id="GO:0005886">
    <property type="term" value="C:plasma membrane"/>
    <property type="evidence" value="ECO:0007669"/>
    <property type="project" value="UniProtKB-SubCell"/>
</dbReference>
<dbReference type="EMBL" id="MFJU01000001">
    <property type="protein sequence ID" value="OGG37388.1"/>
    <property type="molecule type" value="Genomic_DNA"/>
</dbReference>
<name>A0A1F6BKJ0_9BACT</name>
<protein>
    <recommendedName>
        <fullName evidence="12">Protease HtpX homolog</fullName>
        <ecNumber evidence="12">3.4.24.-</ecNumber>
    </recommendedName>
</protein>
<dbReference type="InterPro" id="IPR050083">
    <property type="entry name" value="HtpX_protease"/>
</dbReference>
<feature type="binding site" evidence="12">
    <location>
        <position position="144"/>
    </location>
    <ligand>
        <name>Zn(2+)</name>
        <dbReference type="ChEBI" id="CHEBI:29105"/>
        <note>catalytic</note>
    </ligand>
</feature>
<comment type="subcellular location">
    <subcellularLocation>
        <location evidence="1 12">Cell membrane</location>
        <topology evidence="1 12">Multi-pass membrane protein</topology>
    </subcellularLocation>
</comment>
<sequence>MISIHSQIQANKMKTVMVMTIFMLFVVTVSYILGKSLGYGSSWIGLGLIISGIMSLVSYYYSDKMVLTLSGARLADRKKDFDLYTVTENIALSAGIPKPKVYVIEDSAPNAFATGRDPEHAVVCATRGLINKLSRRELEGVIAHEISHIQNFDIRLMAIVSIMVGVIALLSDWFSRSLWWGKRDRDDRSNISAVLFLMSIVLALIAPLVATLIQLAISRRREFLADASGALLTRNPDALASALQKISADKEVLEAATNATAHLYIVNPFKDKNFSAWFANLFNTHPPISERVKILTAM</sequence>
<dbReference type="AlphaFoldDB" id="A0A1F6BKJ0"/>
<comment type="cofactor">
    <cofactor evidence="12">
        <name>Zn(2+)</name>
        <dbReference type="ChEBI" id="CHEBI:29105"/>
    </cofactor>
    <text evidence="12">Binds 1 zinc ion per subunit.</text>
</comment>
<feature type="binding site" evidence="12">
    <location>
        <position position="148"/>
    </location>
    <ligand>
        <name>Zn(2+)</name>
        <dbReference type="ChEBI" id="CHEBI:29105"/>
        <note>catalytic</note>
    </ligand>
</feature>
<dbReference type="InterPro" id="IPR001915">
    <property type="entry name" value="Peptidase_M48"/>
</dbReference>
<feature type="active site" evidence="12">
    <location>
        <position position="145"/>
    </location>
</feature>
<evidence type="ECO:0000256" key="6">
    <source>
        <dbReference type="ARBA" id="ARBA00022723"/>
    </source>
</evidence>
<accession>A0A1F6BKJ0</accession>
<reference evidence="14 15" key="1">
    <citation type="journal article" date="2016" name="Nat. Commun.">
        <title>Thousands of microbial genomes shed light on interconnected biogeochemical processes in an aquifer system.</title>
        <authorList>
            <person name="Anantharaman K."/>
            <person name="Brown C.T."/>
            <person name="Hug L.A."/>
            <person name="Sharon I."/>
            <person name="Castelle C.J."/>
            <person name="Probst A.J."/>
            <person name="Thomas B.C."/>
            <person name="Singh A."/>
            <person name="Wilkins M.J."/>
            <person name="Karaoz U."/>
            <person name="Brodie E.L."/>
            <person name="Williams K.H."/>
            <person name="Hubbard S.S."/>
            <person name="Banfield J.F."/>
        </authorList>
    </citation>
    <scope>NUCLEOTIDE SEQUENCE [LARGE SCALE GENOMIC DNA]</scope>
</reference>
<dbReference type="CDD" id="cd07340">
    <property type="entry name" value="M48B_Htpx_like"/>
    <property type="match status" value="1"/>
</dbReference>
<organism evidence="14 15">
    <name type="scientific">Candidatus Gottesmanbacteria bacterium RIFCSPLOWO2_01_FULL_42_22</name>
    <dbReference type="NCBI Taxonomy" id="1798391"/>
    <lineage>
        <taxon>Bacteria</taxon>
        <taxon>Candidatus Gottesmaniibacteriota</taxon>
    </lineage>
</organism>
<dbReference type="STRING" id="1798391.A2968_04125"/>
<keyword evidence="11 12" id="KW-0472">Membrane</keyword>
<evidence type="ECO:0000256" key="8">
    <source>
        <dbReference type="ARBA" id="ARBA00022833"/>
    </source>
</evidence>
<gene>
    <name evidence="12" type="primary">htpX</name>
    <name evidence="14" type="ORF">A2968_04125</name>
</gene>
<evidence type="ECO:0000256" key="1">
    <source>
        <dbReference type="ARBA" id="ARBA00004651"/>
    </source>
</evidence>
<dbReference type="PANTHER" id="PTHR43221">
    <property type="entry name" value="PROTEASE HTPX"/>
    <property type="match status" value="1"/>
</dbReference>
<evidence type="ECO:0000313" key="15">
    <source>
        <dbReference type="Proteomes" id="UP000176228"/>
    </source>
</evidence>
<proteinExistence type="inferred from homology"/>
<keyword evidence="8 12" id="KW-0862">Zinc</keyword>
<feature type="transmembrane region" description="Helical" evidence="12">
    <location>
        <begin position="156"/>
        <end position="174"/>
    </location>
</feature>
<feature type="binding site" evidence="12">
    <location>
        <position position="222"/>
    </location>
    <ligand>
        <name>Zn(2+)</name>
        <dbReference type="ChEBI" id="CHEBI:29105"/>
        <note>catalytic</note>
    </ligand>
</feature>